<name>A0ABQ2EZ02_9ACTN</name>
<keyword evidence="3" id="KW-1185">Reference proteome</keyword>
<gene>
    <name evidence="2" type="ORF">GCM10011583_74040</name>
</gene>
<evidence type="ECO:0000313" key="3">
    <source>
        <dbReference type="Proteomes" id="UP000660265"/>
    </source>
</evidence>
<dbReference type="InterPro" id="IPR038727">
    <property type="entry name" value="NadR/Ttd14_AAA_dom"/>
</dbReference>
<organism evidence="2 3">
    <name type="scientific">Streptomyces camponoticapitis</name>
    <dbReference type="NCBI Taxonomy" id="1616125"/>
    <lineage>
        <taxon>Bacteria</taxon>
        <taxon>Bacillati</taxon>
        <taxon>Actinomycetota</taxon>
        <taxon>Actinomycetes</taxon>
        <taxon>Kitasatosporales</taxon>
        <taxon>Streptomycetaceae</taxon>
        <taxon>Streptomyces</taxon>
    </lineage>
</organism>
<feature type="domain" description="NadR/Ttd14 AAA" evidence="1">
    <location>
        <begin position="10"/>
        <end position="174"/>
    </location>
</feature>
<dbReference type="SUPFAM" id="SSF52540">
    <property type="entry name" value="P-loop containing nucleoside triphosphate hydrolases"/>
    <property type="match status" value="1"/>
</dbReference>
<protein>
    <recommendedName>
        <fullName evidence="1">NadR/Ttd14 AAA domain-containing protein</fullName>
    </recommendedName>
</protein>
<dbReference type="Gene3D" id="3.40.50.300">
    <property type="entry name" value="P-loop containing nucleotide triphosphate hydrolases"/>
    <property type="match status" value="1"/>
</dbReference>
<dbReference type="InterPro" id="IPR027417">
    <property type="entry name" value="P-loop_NTPase"/>
</dbReference>
<comment type="caution">
    <text evidence="2">The sequence shown here is derived from an EMBL/GenBank/DDBJ whole genome shotgun (WGS) entry which is preliminary data.</text>
</comment>
<proteinExistence type="predicted"/>
<dbReference type="EMBL" id="BMMV01000046">
    <property type="protein sequence ID" value="GGK31369.1"/>
    <property type="molecule type" value="Genomic_DNA"/>
</dbReference>
<evidence type="ECO:0000313" key="2">
    <source>
        <dbReference type="EMBL" id="GGK31369.1"/>
    </source>
</evidence>
<reference evidence="3" key="1">
    <citation type="journal article" date="2019" name="Int. J. Syst. Evol. Microbiol.">
        <title>The Global Catalogue of Microorganisms (GCM) 10K type strain sequencing project: providing services to taxonomists for standard genome sequencing and annotation.</title>
        <authorList>
            <consortium name="The Broad Institute Genomics Platform"/>
            <consortium name="The Broad Institute Genome Sequencing Center for Infectious Disease"/>
            <person name="Wu L."/>
            <person name="Ma J."/>
        </authorList>
    </citation>
    <scope>NUCLEOTIDE SEQUENCE [LARGE SCALE GENOMIC DNA]</scope>
    <source>
        <strain evidence="3">CGMCC 4.7275</strain>
    </source>
</reference>
<dbReference type="Proteomes" id="UP000660265">
    <property type="component" value="Unassembled WGS sequence"/>
</dbReference>
<evidence type="ECO:0000259" key="1">
    <source>
        <dbReference type="Pfam" id="PF13521"/>
    </source>
</evidence>
<dbReference type="Pfam" id="PF13521">
    <property type="entry name" value="AAA_28"/>
    <property type="match status" value="1"/>
</dbReference>
<sequence>MVTTPQPIRIGVMGTHSTGKTTLLRRIEMELRGHGIPVARTGRLGKRAAFAGLPKMQHHTAASTEWVIAQGIADEIAATRPNPEPIQVVLADRAVWDALAYFHAAEQWRQETPDPPERERLRLLASTQAPKYDVLLATVLDETLPVENKHDYDARYRALVDHHTHALLAEDEIPHQRVTSDPDNQARAVEHALQLCLNQTTA</sequence>
<accession>A0ABQ2EZ02</accession>